<dbReference type="EMBL" id="MBAD02000785">
    <property type="protein sequence ID" value="RLN62845.1"/>
    <property type="molecule type" value="Genomic_DNA"/>
</dbReference>
<name>A0A3F2RI31_9STRA</name>
<evidence type="ECO:0000313" key="4">
    <source>
        <dbReference type="Proteomes" id="UP000284657"/>
    </source>
</evidence>
<dbReference type="OrthoDB" id="15304at2759"/>
<gene>
    <name evidence="2" type="ORF">BBJ29_007215</name>
    <name evidence="1" type="ORF">BBP00_00008211</name>
</gene>
<dbReference type="EMBL" id="MBDO02000392">
    <property type="protein sequence ID" value="RLN56012.1"/>
    <property type="molecule type" value="Genomic_DNA"/>
</dbReference>
<dbReference type="Proteomes" id="UP000277300">
    <property type="component" value="Unassembled WGS sequence"/>
</dbReference>
<accession>A0A3F2RI31</accession>
<reference evidence="3 4" key="1">
    <citation type="submission" date="2018-07" db="EMBL/GenBank/DDBJ databases">
        <title>Genome sequencing of oomycete isolates from Chile give support for New Zealand origin for Phytophthora kernoviae and make available the first Nothophytophthora sp. genome.</title>
        <authorList>
            <person name="Studholme D.J."/>
            <person name="Sanfuentes E."/>
            <person name="Panda P."/>
            <person name="Hill R."/>
            <person name="Sambles C."/>
            <person name="Grant M."/>
            <person name="Williams N.M."/>
            <person name="Mcdougal R.L."/>
        </authorList>
    </citation>
    <scope>NUCLEOTIDE SEQUENCE [LARGE SCALE GENOMIC DNA]</scope>
    <source>
        <strain evidence="1">Chile6</strain>
        <strain evidence="2">Chile7</strain>
    </source>
</reference>
<dbReference type="Proteomes" id="UP000284657">
    <property type="component" value="Unassembled WGS sequence"/>
</dbReference>
<proteinExistence type="predicted"/>
<organism evidence="1 3">
    <name type="scientific">Phytophthora kernoviae</name>
    <dbReference type="NCBI Taxonomy" id="325452"/>
    <lineage>
        <taxon>Eukaryota</taxon>
        <taxon>Sar</taxon>
        <taxon>Stramenopiles</taxon>
        <taxon>Oomycota</taxon>
        <taxon>Peronosporomycetes</taxon>
        <taxon>Peronosporales</taxon>
        <taxon>Peronosporaceae</taxon>
        <taxon>Phytophthora</taxon>
    </lineage>
</organism>
<comment type="caution">
    <text evidence="1">The sequence shown here is derived from an EMBL/GenBank/DDBJ whole genome shotgun (WGS) entry which is preliminary data.</text>
</comment>
<protein>
    <submittedName>
        <fullName evidence="1">Uncharacterized protein</fullName>
    </submittedName>
</protein>
<evidence type="ECO:0000313" key="1">
    <source>
        <dbReference type="EMBL" id="RLN56012.1"/>
    </source>
</evidence>
<dbReference type="AlphaFoldDB" id="A0A3F2RI31"/>
<sequence length="210" mass="23035">MAKTGEAEQERRAVELDVAASQVRTEPVKALAMSTDVSPSPTMLETRFLLFFSAQDVVDDEQQLLSAFLTTCSASQRSLTQKLLVSASVSDFPRLLQFLLRVMMAAHALSHDKFSDDCSPQTDEPSELEASSCCCSTQNTLEDCISYEKEENGGATGVSVVFKLPESFHSCLATHYGSVKRLKCEESVQMLVRGLLRLWRPFGVEAGGVL</sequence>
<evidence type="ECO:0000313" key="2">
    <source>
        <dbReference type="EMBL" id="RLN62845.1"/>
    </source>
</evidence>
<evidence type="ECO:0000313" key="3">
    <source>
        <dbReference type="Proteomes" id="UP000277300"/>
    </source>
</evidence>